<accession>A7RUC8</accession>
<feature type="non-terminal residue" evidence="2">
    <location>
        <position position="218"/>
    </location>
</feature>
<reference evidence="2 3" key="1">
    <citation type="journal article" date="2007" name="Science">
        <title>Sea anemone genome reveals ancestral eumetazoan gene repertoire and genomic organization.</title>
        <authorList>
            <person name="Putnam N.H."/>
            <person name="Srivastava M."/>
            <person name="Hellsten U."/>
            <person name="Dirks B."/>
            <person name="Chapman J."/>
            <person name="Salamov A."/>
            <person name="Terry A."/>
            <person name="Shapiro H."/>
            <person name="Lindquist E."/>
            <person name="Kapitonov V.V."/>
            <person name="Jurka J."/>
            <person name="Genikhovich G."/>
            <person name="Grigoriev I.V."/>
            <person name="Lucas S.M."/>
            <person name="Steele R.E."/>
            <person name="Finnerty J.R."/>
            <person name="Technau U."/>
            <person name="Martindale M.Q."/>
            <person name="Rokhsar D.S."/>
        </authorList>
    </citation>
    <scope>NUCLEOTIDE SEQUENCE [LARGE SCALE GENOMIC DNA]</scope>
    <source>
        <strain evidence="3">CH2 X CH6</strain>
    </source>
</reference>
<dbReference type="Pfam" id="PF25898">
    <property type="entry name" value="LolA_2nd_metazoa"/>
    <property type="match status" value="1"/>
</dbReference>
<evidence type="ECO:0000259" key="1">
    <source>
        <dbReference type="Pfam" id="PF25898"/>
    </source>
</evidence>
<protein>
    <recommendedName>
        <fullName evidence="1">LolA-like domain-containing protein</fullName>
    </recommendedName>
</protein>
<dbReference type="STRING" id="45351.A7RUC8"/>
<proteinExistence type="predicted"/>
<dbReference type="eggNOG" id="ENOG502R89Q">
    <property type="taxonomic scope" value="Eukaryota"/>
</dbReference>
<dbReference type="PANTHER" id="PTHR36902:SF1">
    <property type="entry name" value="ENRICHED IN SURFACE-LABELED PROTEOME PROTEIN 9"/>
    <property type="match status" value="1"/>
</dbReference>
<gene>
    <name evidence="2" type="ORF">NEMVEDRAFT_v1g62749</name>
</gene>
<dbReference type="InterPro" id="IPR058831">
    <property type="entry name" value="LolA-like_dom_2nd"/>
</dbReference>
<keyword evidence="3" id="KW-1185">Reference proteome</keyword>
<feature type="domain" description="LolA-like" evidence="1">
    <location>
        <begin position="3"/>
        <end position="200"/>
    </location>
</feature>
<dbReference type="EMBL" id="DS469539">
    <property type="protein sequence ID" value="EDO44997.1"/>
    <property type="molecule type" value="Genomic_DNA"/>
</dbReference>
<dbReference type="OMA" id="ACINHEN"/>
<name>A7RUC8_NEMVE</name>
<dbReference type="HOGENOM" id="CLU_1269695_0_0_1"/>
<dbReference type="PhylomeDB" id="A7RUC8"/>
<dbReference type="Proteomes" id="UP000001593">
    <property type="component" value="Unassembled WGS sequence"/>
</dbReference>
<sequence>GPKLPSLPTAFEAIVEANIVNKNYSSYAHEWYDRGSNRGVIGYMSHGHKRFHIYNYNYNEMISYDDENNCTVQQISTMRHHSAFGKNSTRIGSTAELFHFGAQFNETFMGNTTIRGIKCFHWQACINHENSSYTLDYYFSMPDWKMPTQGNNSMQVVRAVIQGISAHHVINSSDLVHNFSHIYDFFMFTPGVPKESVFQVPRGVFCKDMRDHKPLPKL</sequence>
<dbReference type="OrthoDB" id="5983572at2759"/>
<dbReference type="KEGG" id="nve:5517027"/>
<dbReference type="InParanoid" id="A7RUC8"/>
<evidence type="ECO:0000313" key="2">
    <source>
        <dbReference type="EMBL" id="EDO44997.1"/>
    </source>
</evidence>
<dbReference type="PANTHER" id="PTHR36902">
    <property type="entry name" value="ENRICHED IN SURFACE-LABELED PROTEOME PROTEIN 9"/>
    <property type="match status" value="1"/>
</dbReference>
<dbReference type="AlphaFoldDB" id="A7RUC8"/>
<evidence type="ECO:0000313" key="3">
    <source>
        <dbReference type="Proteomes" id="UP000001593"/>
    </source>
</evidence>
<feature type="non-terminal residue" evidence="2">
    <location>
        <position position="1"/>
    </location>
</feature>
<organism evidence="2 3">
    <name type="scientific">Nematostella vectensis</name>
    <name type="common">Starlet sea anemone</name>
    <dbReference type="NCBI Taxonomy" id="45351"/>
    <lineage>
        <taxon>Eukaryota</taxon>
        <taxon>Metazoa</taxon>
        <taxon>Cnidaria</taxon>
        <taxon>Anthozoa</taxon>
        <taxon>Hexacorallia</taxon>
        <taxon>Actiniaria</taxon>
        <taxon>Edwardsiidae</taxon>
        <taxon>Nematostella</taxon>
    </lineage>
</organism>